<dbReference type="PANTHER" id="PTHR47990">
    <property type="entry name" value="2-OXOGLUTARATE (2OG) AND FE(II)-DEPENDENT OXYGENASE SUPERFAMILY PROTEIN-RELATED"/>
    <property type="match status" value="1"/>
</dbReference>
<dbReference type="InterPro" id="IPR050231">
    <property type="entry name" value="Iron_ascorbate_oxido_reductase"/>
</dbReference>
<name>A0ABC8S037_9AQUA</name>
<evidence type="ECO:0000256" key="1">
    <source>
        <dbReference type="ARBA" id="ARBA00022723"/>
    </source>
</evidence>
<dbReference type="GO" id="GO:0046872">
    <property type="term" value="F:metal ion binding"/>
    <property type="evidence" value="ECO:0007669"/>
    <property type="project" value="UniProtKB-KW"/>
</dbReference>
<dbReference type="Pfam" id="PF14226">
    <property type="entry name" value="DIOX_N"/>
    <property type="match status" value="1"/>
</dbReference>
<accession>A0ABC8S037</accession>
<dbReference type="Gene3D" id="2.60.120.330">
    <property type="entry name" value="B-lactam Antibiotic, Isopenicillin N Synthase, Chain"/>
    <property type="match status" value="1"/>
</dbReference>
<dbReference type="InterPro" id="IPR027443">
    <property type="entry name" value="IPNS-like_sf"/>
</dbReference>
<proteinExistence type="predicted"/>
<evidence type="ECO:0000259" key="3">
    <source>
        <dbReference type="Pfam" id="PF14226"/>
    </source>
</evidence>
<evidence type="ECO:0000256" key="2">
    <source>
        <dbReference type="ARBA" id="ARBA00023004"/>
    </source>
</evidence>
<dbReference type="AlphaFoldDB" id="A0ABC8S037"/>
<keyword evidence="2" id="KW-0408">Iron</keyword>
<sequence length="143" mass="16325">MAIPVIDFSKLNGEERAKTLAQIAKGCEEWGFFQLLNHGISEELLQRVKKVCSDCYKLEREEGFKNSTPIKLLSELVERKSDDKLENLDWEDVFLLSDDNDWSSKTPGFNTCVQELGILKNNDDEYETGFFVLNAPPALVAYE</sequence>
<evidence type="ECO:0000313" key="5">
    <source>
        <dbReference type="Proteomes" id="UP001642360"/>
    </source>
</evidence>
<dbReference type="InterPro" id="IPR026992">
    <property type="entry name" value="DIOX_N"/>
</dbReference>
<gene>
    <name evidence="4" type="ORF">ILEXP_LOCUS15569</name>
</gene>
<feature type="domain" description="Non-haem dioxygenase N-terminal" evidence="3">
    <location>
        <begin position="3"/>
        <end position="100"/>
    </location>
</feature>
<dbReference type="Proteomes" id="UP001642360">
    <property type="component" value="Unassembled WGS sequence"/>
</dbReference>
<dbReference type="SUPFAM" id="SSF51197">
    <property type="entry name" value="Clavaminate synthase-like"/>
    <property type="match status" value="1"/>
</dbReference>
<protein>
    <recommendedName>
        <fullName evidence="3">Non-haem dioxygenase N-terminal domain-containing protein</fullName>
    </recommendedName>
</protein>
<organism evidence="4 5">
    <name type="scientific">Ilex paraguariensis</name>
    <name type="common">yerba mate</name>
    <dbReference type="NCBI Taxonomy" id="185542"/>
    <lineage>
        <taxon>Eukaryota</taxon>
        <taxon>Viridiplantae</taxon>
        <taxon>Streptophyta</taxon>
        <taxon>Embryophyta</taxon>
        <taxon>Tracheophyta</taxon>
        <taxon>Spermatophyta</taxon>
        <taxon>Magnoliopsida</taxon>
        <taxon>eudicotyledons</taxon>
        <taxon>Gunneridae</taxon>
        <taxon>Pentapetalae</taxon>
        <taxon>asterids</taxon>
        <taxon>campanulids</taxon>
        <taxon>Aquifoliales</taxon>
        <taxon>Aquifoliaceae</taxon>
        <taxon>Ilex</taxon>
    </lineage>
</organism>
<comment type="caution">
    <text evidence="4">The sequence shown here is derived from an EMBL/GenBank/DDBJ whole genome shotgun (WGS) entry which is preliminary data.</text>
</comment>
<evidence type="ECO:0000313" key="4">
    <source>
        <dbReference type="EMBL" id="CAK9147657.1"/>
    </source>
</evidence>
<dbReference type="EMBL" id="CAUOFW020001715">
    <property type="protein sequence ID" value="CAK9147657.1"/>
    <property type="molecule type" value="Genomic_DNA"/>
</dbReference>
<reference evidence="4 5" key="1">
    <citation type="submission" date="2024-02" db="EMBL/GenBank/DDBJ databases">
        <authorList>
            <person name="Vignale AGUSTIN F."/>
            <person name="Sosa J E."/>
            <person name="Modenutti C."/>
        </authorList>
    </citation>
    <scope>NUCLEOTIDE SEQUENCE [LARGE SCALE GENOMIC DNA]</scope>
</reference>
<keyword evidence="1" id="KW-0479">Metal-binding</keyword>
<keyword evidence="5" id="KW-1185">Reference proteome</keyword>